<evidence type="ECO:0000313" key="3">
    <source>
        <dbReference type="EMBL" id="KAL0631885.1"/>
    </source>
</evidence>
<evidence type="ECO:0000313" key="4">
    <source>
        <dbReference type="Proteomes" id="UP001447188"/>
    </source>
</evidence>
<gene>
    <name evidence="3" type="ORF">Q9L58_009237</name>
</gene>
<dbReference type="Pfam" id="PF01822">
    <property type="entry name" value="WSC"/>
    <property type="match status" value="2"/>
</dbReference>
<reference evidence="3 4" key="1">
    <citation type="submission" date="2024-02" db="EMBL/GenBank/DDBJ databases">
        <title>Discinaceae phylogenomics.</title>
        <authorList>
            <person name="Dirks A.C."/>
            <person name="James T.Y."/>
        </authorList>
    </citation>
    <scope>NUCLEOTIDE SEQUENCE [LARGE SCALE GENOMIC DNA]</scope>
    <source>
        <strain evidence="3 4">ACD0624</strain>
    </source>
</reference>
<feature type="domain" description="WSC" evidence="2">
    <location>
        <begin position="80"/>
        <end position="174"/>
    </location>
</feature>
<feature type="domain" description="WSC" evidence="2">
    <location>
        <begin position="1"/>
        <end position="67"/>
    </location>
</feature>
<dbReference type="Proteomes" id="UP001447188">
    <property type="component" value="Unassembled WGS sequence"/>
</dbReference>
<evidence type="ECO:0000256" key="1">
    <source>
        <dbReference type="ARBA" id="ARBA00022737"/>
    </source>
</evidence>
<dbReference type="EMBL" id="JBBBZM010000202">
    <property type="protein sequence ID" value="KAL0631885.1"/>
    <property type="molecule type" value="Genomic_DNA"/>
</dbReference>
<organism evidence="3 4">
    <name type="scientific">Discina gigas</name>
    <dbReference type="NCBI Taxonomy" id="1032678"/>
    <lineage>
        <taxon>Eukaryota</taxon>
        <taxon>Fungi</taxon>
        <taxon>Dikarya</taxon>
        <taxon>Ascomycota</taxon>
        <taxon>Pezizomycotina</taxon>
        <taxon>Pezizomycetes</taxon>
        <taxon>Pezizales</taxon>
        <taxon>Discinaceae</taxon>
        <taxon>Discina</taxon>
    </lineage>
</organism>
<keyword evidence="1" id="KW-0677">Repeat</keyword>
<sequence length="185" mass="19749">MTLEKCQLYCLDRNLPMAGLEYGNECYCGTSLQSGSTLGQIGCTMACTGNSSQICGGPSRLGVYNYTQFVPPVIVPAVGTYISQGCYSEATTGRALSAYSFTNTTAMTVELCVGACKTRSYQYAGLEYSQECYCGNTLAATAARIPDAQCNSLCKGNKREYCGASKKMNLYFNQPSNITANGMPA</sequence>
<dbReference type="SMART" id="SM00321">
    <property type="entry name" value="WSC"/>
    <property type="match status" value="2"/>
</dbReference>
<name>A0ABR3G7Y0_9PEZI</name>
<comment type="caution">
    <text evidence="3">The sequence shown here is derived from an EMBL/GenBank/DDBJ whole genome shotgun (WGS) entry which is preliminary data.</text>
</comment>
<protein>
    <recommendedName>
        <fullName evidence="2">WSC domain-containing protein</fullName>
    </recommendedName>
</protein>
<keyword evidence="4" id="KW-1185">Reference proteome</keyword>
<dbReference type="InterPro" id="IPR002889">
    <property type="entry name" value="WSC_carb-bd"/>
</dbReference>
<dbReference type="InterPro" id="IPR051589">
    <property type="entry name" value="Sialate-O-sulfotransferase"/>
</dbReference>
<dbReference type="PROSITE" id="PS51212">
    <property type="entry name" value="WSC"/>
    <property type="match status" value="2"/>
</dbReference>
<dbReference type="PANTHER" id="PTHR45964:SF5">
    <property type="entry name" value="WSCD FAMILY MEMBER CG9164"/>
    <property type="match status" value="1"/>
</dbReference>
<dbReference type="PANTHER" id="PTHR45964">
    <property type="entry name" value="WSCD FAMILY MEMBER CG9164"/>
    <property type="match status" value="1"/>
</dbReference>
<proteinExistence type="predicted"/>
<evidence type="ECO:0000259" key="2">
    <source>
        <dbReference type="PROSITE" id="PS51212"/>
    </source>
</evidence>
<accession>A0ABR3G7Y0</accession>